<dbReference type="CDD" id="cd00995">
    <property type="entry name" value="PBP2_NikA_DppA_OppA_like"/>
    <property type="match status" value="1"/>
</dbReference>
<evidence type="ECO:0000313" key="8">
    <source>
        <dbReference type="Proteomes" id="UP000295351"/>
    </source>
</evidence>
<dbReference type="SUPFAM" id="SSF53850">
    <property type="entry name" value="Periplasmic binding protein-like II"/>
    <property type="match status" value="1"/>
</dbReference>
<dbReference type="EMBL" id="SLVX01000027">
    <property type="protein sequence ID" value="TCN35628.1"/>
    <property type="molecule type" value="Genomic_DNA"/>
</dbReference>
<evidence type="ECO:0000256" key="5">
    <source>
        <dbReference type="SAM" id="MobiDB-lite"/>
    </source>
</evidence>
<dbReference type="Pfam" id="PF00496">
    <property type="entry name" value="SBP_bac_5"/>
    <property type="match status" value="1"/>
</dbReference>
<evidence type="ECO:0000259" key="6">
    <source>
        <dbReference type="Pfam" id="PF00496"/>
    </source>
</evidence>
<dbReference type="PANTHER" id="PTHR30290:SF9">
    <property type="entry name" value="OLIGOPEPTIDE-BINDING PROTEIN APPA"/>
    <property type="match status" value="1"/>
</dbReference>
<proteinExistence type="inferred from homology"/>
<dbReference type="GO" id="GO:0015833">
    <property type="term" value="P:peptide transport"/>
    <property type="evidence" value="ECO:0007669"/>
    <property type="project" value="TreeGrafter"/>
</dbReference>
<evidence type="ECO:0000256" key="2">
    <source>
        <dbReference type="ARBA" id="ARBA00005695"/>
    </source>
</evidence>
<dbReference type="InterPro" id="IPR000914">
    <property type="entry name" value="SBP_5_dom"/>
</dbReference>
<evidence type="ECO:0000256" key="1">
    <source>
        <dbReference type="ARBA" id="ARBA00004418"/>
    </source>
</evidence>
<dbReference type="InterPro" id="IPR039424">
    <property type="entry name" value="SBP_5"/>
</dbReference>
<dbReference type="Gene3D" id="3.40.190.10">
    <property type="entry name" value="Periplasmic binding protein-like II"/>
    <property type="match status" value="1"/>
</dbReference>
<dbReference type="GO" id="GO:1904680">
    <property type="term" value="F:peptide transmembrane transporter activity"/>
    <property type="evidence" value="ECO:0007669"/>
    <property type="project" value="TreeGrafter"/>
</dbReference>
<keyword evidence="3" id="KW-0813">Transport</keyword>
<dbReference type="Gene3D" id="3.10.105.10">
    <property type="entry name" value="Dipeptide-binding Protein, Domain 3"/>
    <property type="match status" value="1"/>
</dbReference>
<sequence length="512" mass="56041">MTIAVMHTPGLAFAQERQGTIRIGTLGLDTADPHRHTGSIGVQQVYVEALTSIGRDGSVEPWLAGSIDVSEDGLNYTFKLRPDVKFHNGDVLKASDIVANIERVRKEIKGGWLVSAMGYVDKVEAPDDLTVVITMQNAYAPLLNLMSELWIVSPRSDGWDGTITRPIGTGPFTFDTWRPKDSFTGNAFGDYWVPGLPKVASVWFDLRDQADKALALQRGDLHIAVVSVEAAETIKQANIASLAPLGDANWFSVAFNNRTPRAPFDDIRVRQALAHAIDKAAFMEFEGGEHGVVTNQMTPPGNFYFDQAMHDADPYRAPDLEKAKALLAEAGVNPVEHTIRFVSWQEDYAQVIVQMLRQLGFQIDHAALDDVGAQQRLGGDDWDMNVMCSPRKMKPSNFFSKCCGSGGTGDTDPGPPRDMRMRPGLIDAVACVRNCRGRAAYGASISAPDPGLSANDAGCLNVLETHERALRHHPHRPRSRSRPHRGADPARFQAFRQAGCLPGGTCARNLLY</sequence>
<comment type="caution">
    <text evidence="7">The sequence shown here is derived from an EMBL/GenBank/DDBJ whole genome shotgun (WGS) entry which is preliminary data.</text>
</comment>
<feature type="region of interest" description="Disordered" evidence="5">
    <location>
        <begin position="468"/>
        <end position="487"/>
    </location>
</feature>
<reference evidence="7 8" key="1">
    <citation type="submission" date="2019-03" db="EMBL/GenBank/DDBJ databases">
        <title>Genomic Encyclopedia of Type Strains, Phase IV (KMG-IV): sequencing the most valuable type-strain genomes for metagenomic binning, comparative biology and taxonomic classification.</title>
        <authorList>
            <person name="Goeker M."/>
        </authorList>
    </citation>
    <scope>NUCLEOTIDE SEQUENCE [LARGE SCALE GENOMIC DNA]</scope>
    <source>
        <strain evidence="7 8">DSM 18401</strain>
    </source>
</reference>
<feature type="domain" description="Solute-binding protein family 5" evidence="6">
    <location>
        <begin position="59"/>
        <end position="407"/>
    </location>
</feature>
<accession>A0A4R2C5C8</accession>
<protein>
    <submittedName>
        <fullName evidence="7">ABC-type transport system substrate-binding protein</fullName>
    </submittedName>
</protein>
<comment type="similarity">
    <text evidence="2">Belongs to the bacterial solute-binding protein 5 family.</text>
</comment>
<organism evidence="7 8">
    <name type="scientific">Shinella granuli</name>
    <dbReference type="NCBI Taxonomy" id="323621"/>
    <lineage>
        <taxon>Bacteria</taxon>
        <taxon>Pseudomonadati</taxon>
        <taxon>Pseudomonadota</taxon>
        <taxon>Alphaproteobacteria</taxon>
        <taxon>Hyphomicrobiales</taxon>
        <taxon>Rhizobiaceae</taxon>
        <taxon>Shinella</taxon>
    </lineage>
</organism>
<keyword evidence="4" id="KW-0732">Signal</keyword>
<evidence type="ECO:0000256" key="3">
    <source>
        <dbReference type="ARBA" id="ARBA00022448"/>
    </source>
</evidence>
<dbReference type="Proteomes" id="UP000295351">
    <property type="component" value="Unassembled WGS sequence"/>
</dbReference>
<comment type="subcellular location">
    <subcellularLocation>
        <location evidence="1">Periplasm</location>
    </subcellularLocation>
</comment>
<name>A0A4R2C5C8_SHIGR</name>
<evidence type="ECO:0000313" key="7">
    <source>
        <dbReference type="EMBL" id="TCN35628.1"/>
    </source>
</evidence>
<evidence type="ECO:0000256" key="4">
    <source>
        <dbReference type="ARBA" id="ARBA00022729"/>
    </source>
</evidence>
<dbReference type="PANTHER" id="PTHR30290">
    <property type="entry name" value="PERIPLASMIC BINDING COMPONENT OF ABC TRANSPORTER"/>
    <property type="match status" value="1"/>
</dbReference>
<gene>
    <name evidence="7" type="ORF">EV665_1273</name>
</gene>
<keyword evidence="8" id="KW-1185">Reference proteome</keyword>
<dbReference type="AlphaFoldDB" id="A0A4R2C5C8"/>
<feature type="compositionally biased region" description="Basic residues" evidence="5">
    <location>
        <begin position="469"/>
        <end position="484"/>
    </location>
</feature>